<gene>
    <name evidence="1" type="ORF">EYF80_047985</name>
</gene>
<keyword evidence="2" id="KW-1185">Reference proteome</keyword>
<organism evidence="1 2">
    <name type="scientific">Liparis tanakae</name>
    <name type="common">Tanaka's snailfish</name>
    <dbReference type="NCBI Taxonomy" id="230148"/>
    <lineage>
        <taxon>Eukaryota</taxon>
        <taxon>Metazoa</taxon>
        <taxon>Chordata</taxon>
        <taxon>Craniata</taxon>
        <taxon>Vertebrata</taxon>
        <taxon>Euteleostomi</taxon>
        <taxon>Actinopterygii</taxon>
        <taxon>Neopterygii</taxon>
        <taxon>Teleostei</taxon>
        <taxon>Neoteleostei</taxon>
        <taxon>Acanthomorphata</taxon>
        <taxon>Eupercaria</taxon>
        <taxon>Perciformes</taxon>
        <taxon>Cottioidei</taxon>
        <taxon>Cottales</taxon>
        <taxon>Liparidae</taxon>
        <taxon>Liparis</taxon>
    </lineage>
</organism>
<reference evidence="1 2" key="1">
    <citation type="submission" date="2019-03" db="EMBL/GenBank/DDBJ databases">
        <title>First draft genome of Liparis tanakae, snailfish: a comprehensive survey of snailfish specific genes.</title>
        <authorList>
            <person name="Kim W."/>
            <person name="Song I."/>
            <person name="Jeong J.-H."/>
            <person name="Kim D."/>
            <person name="Kim S."/>
            <person name="Ryu S."/>
            <person name="Song J.Y."/>
            <person name="Lee S.K."/>
        </authorList>
    </citation>
    <scope>NUCLEOTIDE SEQUENCE [LARGE SCALE GENOMIC DNA]</scope>
    <source>
        <tissue evidence="1">Muscle</tissue>
    </source>
</reference>
<comment type="caution">
    <text evidence="1">The sequence shown here is derived from an EMBL/GenBank/DDBJ whole genome shotgun (WGS) entry which is preliminary data.</text>
</comment>
<evidence type="ECO:0000313" key="1">
    <source>
        <dbReference type="EMBL" id="TNN41850.1"/>
    </source>
</evidence>
<protein>
    <submittedName>
        <fullName evidence="1">Uncharacterized protein</fullName>
    </submittedName>
</protein>
<sequence length="237" mass="24919">MTGSSSTPGGDRCESSGRTLTVGRIVTGRYQKAEDTPEVKAPALWGGAAPCVPGRGQQVEDAVEDVVQVGVVLLHQQHQGVTAGRAHQSSFPLPPLGRIVPSAQCYTCSRNTPGTHLGGGLCDGPIDGDLFEHRGYQVSHRLEDTQLERSMGSPPISLSNITPGGLKGERPVPRCLPLVGEAVPAHSLADVTRTSARAAYLGLDDGAGEVKADLQTLRHTCGSSLMEQKETPLEEVN</sequence>
<dbReference type="Proteomes" id="UP000314294">
    <property type="component" value="Unassembled WGS sequence"/>
</dbReference>
<accession>A0A4Z2FLU4</accession>
<name>A0A4Z2FLU4_9TELE</name>
<dbReference type="EMBL" id="SRLO01001077">
    <property type="protein sequence ID" value="TNN41850.1"/>
    <property type="molecule type" value="Genomic_DNA"/>
</dbReference>
<evidence type="ECO:0000313" key="2">
    <source>
        <dbReference type="Proteomes" id="UP000314294"/>
    </source>
</evidence>
<proteinExistence type="predicted"/>
<dbReference type="AlphaFoldDB" id="A0A4Z2FLU4"/>